<evidence type="ECO:0000256" key="1">
    <source>
        <dbReference type="ARBA" id="ARBA00004141"/>
    </source>
</evidence>
<evidence type="ECO:0008006" key="8">
    <source>
        <dbReference type="Google" id="ProtNLM"/>
    </source>
</evidence>
<evidence type="ECO:0000256" key="4">
    <source>
        <dbReference type="ARBA" id="ARBA00023136"/>
    </source>
</evidence>
<keyword evidence="7" id="KW-1185">Reference proteome</keyword>
<dbReference type="Proteomes" id="UP000298061">
    <property type="component" value="Unassembled WGS sequence"/>
</dbReference>
<evidence type="ECO:0000256" key="5">
    <source>
        <dbReference type="SAM" id="Phobius"/>
    </source>
</evidence>
<organism evidence="6 7">
    <name type="scientific">Hericium alpestre</name>
    <dbReference type="NCBI Taxonomy" id="135208"/>
    <lineage>
        <taxon>Eukaryota</taxon>
        <taxon>Fungi</taxon>
        <taxon>Dikarya</taxon>
        <taxon>Basidiomycota</taxon>
        <taxon>Agaricomycotina</taxon>
        <taxon>Agaricomycetes</taxon>
        <taxon>Russulales</taxon>
        <taxon>Hericiaceae</taxon>
        <taxon>Hericium</taxon>
    </lineage>
</organism>
<proteinExistence type="predicted"/>
<gene>
    <name evidence="6" type="ORF">EWM64_g5317</name>
</gene>
<keyword evidence="4 5" id="KW-0472">Membrane</keyword>
<evidence type="ECO:0000256" key="3">
    <source>
        <dbReference type="ARBA" id="ARBA00022989"/>
    </source>
</evidence>
<dbReference type="Pfam" id="PF13520">
    <property type="entry name" value="AA_permease_2"/>
    <property type="match status" value="1"/>
</dbReference>
<dbReference type="GO" id="GO:0015179">
    <property type="term" value="F:L-amino acid transmembrane transporter activity"/>
    <property type="evidence" value="ECO:0007669"/>
    <property type="project" value="TreeGrafter"/>
</dbReference>
<dbReference type="GO" id="GO:0016020">
    <property type="term" value="C:membrane"/>
    <property type="evidence" value="ECO:0007669"/>
    <property type="project" value="UniProtKB-SubCell"/>
</dbReference>
<comment type="subcellular location">
    <subcellularLocation>
        <location evidence="1">Membrane</location>
        <topology evidence="1">Multi-pass membrane protein</topology>
    </subcellularLocation>
</comment>
<dbReference type="InterPro" id="IPR002293">
    <property type="entry name" value="AA/rel_permease1"/>
</dbReference>
<feature type="transmembrane region" description="Helical" evidence="5">
    <location>
        <begin position="194"/>
        <end position="214"/>
    </location>
</feature>
<feature type="transmembrane region" description="Helical" evidence="5">
    <location>
        <begin position="272"/>
        <end position="292"/>
    </location>
</feature>
<dbReference type="PANTHER" id="PTHR11785">
    <property type="entry name" value="AMINO ACID TRANSPORTER"/>
    <property type="match status" value="1"/>
</dbReference>
<keyword evidence="3 5" id="KW-1133">Transmembrane helix</keyword>
<dbReference type="OrthoDB" id="5982228at2759"/>
<feature type="transmembrane region" description="Helical" evidence="5">
    <location>
        <begin position="162"/>
        <end position="182"/>
    </location>
</feature>
<sequence>MPTSNVEVQDAALEEYDTAHASESLSPGAPVEHKNPLGRQVTFLSAVALNLGELLGSGIFSVPGVILNSVGSVGLALTFWLIAPILAYVALLAYTELASMFPQRSGAEVVFLEQAYPRPRFLVPVAFAVTSVLLSATNSIVFAQYVLHIFDVPLTEFRQTMLALSAVAFCVGVVGISTKWSLRAVNFLTSFKVLSLIFVALTGIAVMTGMTRIADPLANFHNIWQGSTTSPNALAIGLVKTNYAFIGWANAFNVLNEVQGSNPVRTVRNASLASLGLVTVLFFLVNMAYIAAVPIDEIKSSGQLVEPYL</sequence>
<evidence type="ECO:0000313" key="7">
    <source>
        <dbReference type="Proteomes" id="UP000298061"/>
    </source>
</evidence>
<feature type="transmembrane region" description="Helical" evidence="5">
    <location>
        <begin position="43"/>
        <end position="67"/>
    </location>
</feature>
<name>A0A4Y9ZXA6_9AGAM</name>
<dbReference type="InterPro" id="IPR050598">
    <property type="entry name" value="AminoAcid_Transporter"/>
</dbReference>
<dbReference type="Gene3D" id="1.20.1740.10">
    <property type="entry name" value="Amino acid/polyamine transporter I"/>
    <property type="match status" value="1"/>
</dbReference>
<keyword evidence="2 5" id="KW-0812">Transmembrane</keyword>
<dbReference type="PANTHER" id="PTHR11785:SF353">
    <property type="entry name" value="METHIONINE TRANSPORTER (EUROFUNG)"/>
    <property type="match status" value="1"/>
</dbReference>
<comment type="caution">
    <text evidence="6">The sequence shown here is derived from an EMBL/GenBank/DDBJ whole genome shotgun (WGS) entry which is preliminary data.</text>
</comment>
<dbReference type="STRING" id="135208.A0A4Y9ZXA6"/>
<accession>A0A4Y9ZXA6</accession>
<evidence type="ECO:0000313" key="6">
    <source>
        <dbReference type="EMBL" id="TFY78697.1"/>
    </source>
</evidence>
<feature type="transmembrane region" description="Helical" evidence="5">
    <location>
        <begin position="121"/>
        <end position="142"/>
    </location>
</feature>
<dbReference type="AlphaFoldDB" id="A0A4Y9ZXA6"/>
<protein>
    <recommendedName>
        <fullName evidence="8">Amino acid permease/ SLC12A domain-containing protein</fullName>
    </recommendedName>
</protein>
<evidence type="ECO:0000256" key="2">
    <source>
        <dbReference type="ARBA" id="ARBA00022692"/>
    </source>
</evidence>
<dbReference type="EMBL" id="SFCI01000632">
    <property type="protein sequence ID" value="TFY78697.1"/>
    <property type="molecule type" value="Genomic_DNA"/>
</dbReference>
<reference evidence="6 7" key="1">
    <citation type="submission" date="2019-02" db="EMBL/GenBank/DDBJ databases">
        <title>Genome sequencing of the rare red list fungi Hericium alpestre (H. flagellum).</title>
        <authorList>
            <person name="Buettner E."/>
            <person name="Kellner H."/>
        </authorList>
    </citation>
    <scope>NUCLEOTIDE SEQUENCE [LARGE SCALE GENOMIC DNA]</scope>
    <source>
        <strain evidence="6 7">DSM 108284</strain>
    </source>
</reference>
<feature type="transmembrane region" description="Helical" evidence="5">
    <location>
        <begin position="73"/>
        <end position="94"/>
    </location>
</feature>